<proteinExistence type="inferred from homology"/>
<reference evidence="7 8" key="1">
    <citation type="submission" date="2022-06" db="EMBL/GenBank/DDBJ databases">
        <title>Staphylococcus hominis ShoR14 genome sequence.</title>
        <authorList>
            <person name="Yeo C.C."/>
            <person name="Chew C.H."/>
            <person name="Che Hamzah A.M."/>
            <person name="Al-Trad E.I."/>
        </authorList>
    </citation>
    <scope>NUCLEOTIDE SEQUENCE [LARGE SCALE GENOMIC DNA]</scope>
    <source>
        <strain evidence="7 8">ShoR14</strain>
    </source>
</reference>
<keyword evidence="8" id="KW-1185">Reference proteome</keyword>
<keyword evidence="3" id="KW-1003">Cell membrane</keyword>
<dbReference type="InterPro" id="IPR043149">
    <property type="entry name" value="TagF_N"/>
</dbReference>
<evidence type="ECO:0000256" key="6">
    <source>
        <dbReference type="ARBA" id="ARBA00023136"/>
    </source>
</evidence>
<dbReference type="InterPro" id="IPR043148">
    <property type="entry name" value="TagF_C"/>
</dbReference>
<dbReference type="InterPro" id="IPR007554">
    <property type="entry name" value="Glycerophosphate_synth"/>
</dbReference>
<organism evidence="7 8">
    <name type="scientific">Staphylococcus hominis</name>
    <dbReference type="NCBI Taxonomy" id="1290"/>
    <lineage>
        <taxon>Bacteria</taxon>
        <taxon>Bacillati</taxon>
        <taxon>Bacillota</taxon>
        <taxon>Bacilli</taxon>
        <taxon>Bacillales</taxon>
        <taxon>Staphylococcaceae</taxon>
        <taxon>Staphylococcus</taxon>
    </lineage>
</organism>
<dbReference type="EMBL" id="JAGHKT020000004">
    <property type="protein sequence ID" value="MCM5672007.1"/>
    <property type="molecule type" value="Genomic_DNA"/>
</dbReference>
<dbReference type="AlphaFoldDB" id="A0A8X8GKM3"/>
<protein>
    <submittedName>
        <fullName evidence="7">CDP-glycerol glycerophosphotransferase family protein</fullName>
    </submittedName>
</protein>
<dbReference type="SUPFAM" id="SSF53756">
    <property type="entry name" value="UDP-Glycosyltransferase/glycogen phosphorylase"/>
    <property type="match status" value="1"/>
</dbReference>
<dbReference type="InterPro" id="IPR049698">
    <property type="entry name" value="TarB"/>
</dbReference>
<comment type="similarity">
    <text evidence="2">Belongs to the CDP-glycerol glycerophosphotransferase family.</text>
</comment>
<dbReference type="Gene3D" id="3.40.50.12580">
    <property type="match status" value="1"/>
</dbReference>
<dbReference type="PANTHER" id="PTHR37316">
    <property type="entry name" value="TEICHOIC ACID GLYCEROL-PHOSPHATE PRIMASE"/>
    <property type="match status" value="1"/>
</dbReference>
<comment type="subcellular location">
    <subcellularLocation>
        <location evidence="1">Cell membrane</location>
        <topology evidence="1">Peripheral membrane protein</topology>
    </subcellularLocation>
</comment>
<keyword evidence="4" id="KW-0808">Transferase</keyword>
<dbReference type="GO" id="GO:0019350">
    <property type="term" value="P:teichoic acid biosynthetic process"/>
    <property type="evidence" value="ECO:0007669"/>
    <property type="project" value="UniProtKB-KW"/>
</dbReference>
<sequence>MMTRVVIKNIYMTLITIVNQIFRFKRLKSNHIAILMTFPEDVMPIIEQLNQKGYELTVIAKEKEWAKLKQFKNVSFVPAGNNHIVRHIKTISTAKVIVIDTYYLMLGGYHKKKGQTIIQTWHASGALKNFGLTDHQVDLNNKKMVQQYKSVYKATDYYLVGGEEMSKCFESAFDAKRTQMLKLGLPRLTKYFKLDLKTEQKKLKKYYNIPNKLALYVPTYRENQMDNRQIDKVYFEKQLPNYTLINQLHPSIPNSEHIAPTSELIMMADIIISDYSSLPIEASLLNKPTLFYVFDEEEYEEVRGLNQFYRDIPTFYKVKHIDELVTKIKYNEKEIKPLFKNWHKYNSEKSLENVLKFIEKLVKE</sequence>
<keyword evidence="5" id="KW-0777">Teichoic acid biosynthesis</keyword>
<evidence type="ECO:0000256" key="2">
    <source>
        <dbReference type="ARBA" id="ARBA00010488"/>
    </source>
</evidence>
<keyword evidence="6" id="KW-0472">Membrane</keyword>
<dbReference type="Gene3D" id="3.40.50.11820">
    <property type="match status" value="1"/>
</dbReference>
<gene>
    <name evidence="7" type="ORF">J7T32_004385</name>
</gene>
<evidence type="ECO:0000313" key="7">
    <source>
        <dbReference type="EMBL" id="MCM5672007.1"/>
    </source>
</evidence>
<dbReference type="NCBIfam" id="NF041711">
    <property type="entry name" value="TagprimaseTarB"/>
    <property type="match status" value="1"/>
</dbReference>
<dbReference type="RefSeq" id="WP_025987151.1">
    <property type="nucleotide sequence ID" value="NZ_CABMJU010000038.1"/>
</dbReference>
<dbReference type="Pfam" id="PF04464">
    <property type="entry name" value="Glyphos_transf"/>
    <property type="match status" value="1"/>
</dbReference>
<dbReference type="InterPro" id="IPR051612">
    <property type="entry name" value="Teichoic_Acid_Biosynth"/>
</dbReference>
<dbReference type="GO" id="GO:0005886">
    <property type="term" value="C:plasma membrane"/>
    <property type="evidence" value="ECO:0007669"/>
    <property type="project" value="UniProtKB-SubCell"/>
</dbReference>
<dbReference type="Proteomes" id="UP000665944">
    <property type="component" value="Unassembled WGS sequence"/>
</dbReference>
<evidence type="ECO:0000256" key="3">
    <source>
        <dbReference type="ARBA" id="ARBA00022475"/>
    </source>
</evidence>
<comment type="caution">
    <text evidence="7">The sequence shown here is derived from an EMBL/GenBank/DDBJ whole genome shotgun (WGS) entry which is preliminary data.</text>
</comment>
<evidence type="ECO:0000256" key="4">
    <source>
        <dbReference type="ARBA" id="ARBA00022679"/>
    </source>
</evidence>
<dbReference type="PANTHER" id="PTHR37316:SF1">
    <property type="entry name" value="TEICHOIC ACID GLYCEROL-PHOSPHATE PRIMASE"/>
    <property type="match status" value="1"/>
</dbReference>
<evidence type="ECO:0000256" key="1">
    <source>
        <dbReference type="ARBA" id="ARBA00004202"/>
    </source>
</evidence>
<name>A0A8X8GKM3_STAHO</name>
<evidence type="ECO:0000256" key="5">
    <source>
        <dbReference type="ARBA" id="ARBA00022944"/>
    </source>
</evidence>
<evidence type="ECO:0000313" key="8">
    <source>
        <dbReference type="Proteomes" id="UP000665944"/>
    </source>
</evidence>
<accession>A0A8X8GKM3</accession>
<dbReference type="GO" id="GO:0047355">
    <property type="term" value="F:CDP-glycerol glycerophosphotransferase activity"/>
    <property type="evidence" value="ECO:0007669"/>
    <property type="project" value="InterPro"/>
</dbReference>